<dbReference type="RefSeq" id="WP_018975093.1">
    <property type="nucleotide sequence ID" value="NZ_BMLN01000001.1"/>
</dbReference>
<dbReference type="Proteomes" id="UP000606653">
    <property type="component" value="Unassembled WGS sequence"/>
</dbReference>
<dbReference type="SUPFAM" id="SSF55729">
    <property type="entry name" value="Acyl-CoA N-acyltransferases (Nat)"/>
    <property type="match status" value="1"/>
</dbReference>
<dbReference type="PROSITE" id="PS51186">
    <property type="entry name" value="GNAT"/>
    <property type="match status" value="1"/>
</dbReference>
<name>A0ABQ2KR10_9BACL</name>
<accession>A0ABQ2KR10</accession>
<evidence type="ECO:0000313" key="3">
    <source>
        <dbReference type="Proteomes" id="UP000606653"/>
    </source>
</evidence>
<dbReference type="EMBL" id="BMLN01000001">
    <property type="protein sequence ID" value="GGN90770.1"/>
    <property type="molecule type" value="Genomic_DNA"/>
</dbReference>
<evidence type="ECO:0000313" key="2">
    <source>
        <dbReference type="EMBL" id="GGN90770.1"/>
    </source>
</evidence>
<reference evidence="3" key="1">
    <citation type="journal article" date="2019" name="Int. J. Syst. Evol. Microbiol.">
        <title>The Global Catalogue of Microorganisms (GCM) 10K type strain sequencing project: providing services to taxonomists for standard genome sequencing and annotation.</title>
        <authorList>
            <consortium name="The Broad Institute Genomics Platform"/>
            <consortium name="The Broad Institute Genome Sequencing Center for Infectious Disease"/>
            <person name="Wu L."/>
            <person name="Ma J."/>
        </authorList>
    </citation>
    <scope>NUCLEOTIDE SEQUENCE [LARGE SCALE GENOMIC DNA]</scope>
    <source>
        <strain evidence="3">CGMCC 1.6964</strain>
    </source>
</reference>
<dbReference type="InterPro" id="IPR016181">
    <property type="entry name" value="Acyl_CoA_acyltransferase"/>
</dbReference>
<dbReference type="Pfam" id="PF13673">
    <property type="entry name" value="Acetyltransf_10"/>
    <property type="match status" value="1"/>
</dbReference>
<gene>
    <name evidence="2" type="ORF">GCM10010969_01580</name>
</gene>
<dbReference type="InterPro" id="IPR000182">
    <property type="entry name" value="GNAT_dom"/>
</dbReference>
<proteinExistence type="predicted"/>
<sequence>MLQSVKDQVREPNIAGLLELAVFPDPEHVEQAIKFYEENDEAQLLTYVEEGENLGIIGYRSSGEREITITHLAVEPESRGLGYGRGMILELMVREKPERVIAETDEEAIDFYRSVGFAVIGLGISSSGLERFRCVYDVEEDEEE</sequence>
<organism evidence="2 3">
    <name type="scientific">Saccharibacillus kuerlensis</name>
    <dbReference type="NCBI Taxonomy" id="459527"/>
    <lineage>
        <taxon>Bacteria</taxon>
        <taxon>Bacillati</taxon>
        <taxon>Bacillota</taxon>
        <taxon>Bacilli</taxon>
        <taxon>Bacillales</taxon>
        <taxon>Paenibacillaceae</taxon>
        <taxon>Saccharibacillus</taxon>
    </lineage>
</organism>
<evidence type="ECO:0000259" key="1">
    <source>
        <dbReference type="PROSITE" id="PS51186"/>
    </source>
</evidence>
<keyword evidence="3" id="KW-1185">Reference proteome</keyword>
<protein>
    <submittedName>
        <fullName evidence="2">N-acetyltransferase</fullName>
    </submittedName>
</protein>
<feature type="domain" description="N-acetyltransferase" evidence="1">
    <location>
        <begin position="4"/>
        <end position="144"/>
    </location>
</feature>
<dbReference type="Gene3D" id="3.40.630.30">
    <property type="match status" value="1"/>
</dbReference>
<comment type="caution">
    <text evidence="2">The sequence shown here is derived from an EMBL/GenBank/DDBJ whole genome shotgun (WGS) entry which is preliminary data.</text>
</comment>